<protein>
    <recommendedName>
        <fullName evidence="7">Ubiquitin-like protease family profile domain-containing protein</fullName>
    </recommendedName>
</protein>
<reference evidence="8 9" key="2">
    <citation type="journal article" date="2024" name="G3 (Bethesda)">
        <title>The genome of the cryopelagic Antarctic bald notothen, Trematomus borchgrevinki.</title>
        <authorList>
            <person name="Rayamajhi N."/>
            <person name="Rivera-Colon A.G."/>
            <person name="Minhas B.F."/>
            <person name="Cheng C.C."/>
            <person name="Catchen J.M."/>
        </authorList>
    </citation>
    <scope>NUCLEOTIDE SEQUENCE [LARGE SCALE GENOMIC DNA]</scope>
    <source>
        <strain evidence="8">AGRC-2024</strain>
    </source>
</reference>
<feature type="region of interest" description="Disordered" evidence="6">
    <location>
        <begin position="178"/>
        <end position="230"/>
    </location>
</feature>
<dbReference type="Gene3D" id="1.10.418.20">
    <property type="match status" value="1"/>
</dbReference>
<dbReference type="Proteomes" id="UP001619887">
    <property type="component" value="Unassembled WGS sequence"/>
</dbReference>
<dbReference type="PROSITE" id="PS50600">
    <property type="entry name" value="ULP_PROTEASE"/>
    <property type="match status" value="1"/>
</dbReference>
<dbReference type="InterPro" id="IPR038765">
    <property type="entry name" value="Papain-like_cys_pep_sf"/>
</dbReference>
<feature type="region of interest" description="Disordered" evidence="6">
    <location>
        <begin position="262"/>
        <end position="297"/>
    </location>
</feature>
<dbReference type="InterPro" id="IPR003653">
    <property type="entry name" value="Peptidase_C48_C"/>
</dbReference>
<evidence type="ECO:0000256" key="1">
    <source>
        <dbReference type="ARBA" id="ARBA00005234"/>
    </source>
</evidence>
<keyword evidence="4" id="KW-0833">Ubl conjugation pathway</keyword>
<gene>
    <name evidence="8" type="ORF">OYC64_013653</name>
</gene>
<name>A0ABD2FUJ3_PAGBO</name>
<dbReference type="FunFam" id="1.10.418.20:FF:000001">
    <property type="entry name" value="sentrin-specific protease 6 isoform X1"/>
    <property type="match status" value="1"/>
</dbReference>
<reference evidence="8 9" key="1">
    <citation type="journal article" date="2022" name="G3 (Bethesda)">
        <title>Evaluating Illumina-, Nanopore-, and PacBio-based genome assembly strategies with the bald notothen, Trematomus borchgrevinki.</title>
        <authorList>
            <person name="Rayamajhi N."/>
            <person name="Cheng C.C."/>
            <person name="Catchen J.M."/>
        </authorList>
    </citation>
    <scope>NUCLEOTIDE SEQUENCE [LARGE SCALE GENOMIC DNA]</scope>
    <source>
        <strain evidence="8">AGRC-2024</strain>
    </source>
</reference>
<keyword evidence="3" id="KW-0645">Protease</keyword>
<evidence type="ECO:0000313" key="8">
    <source>
        <dbReference type="EMBL" id="KAL3045424.1"/>
    </source>
</evidence>
<dbReference type="EMBL" id="JBIYXZ010002086">
    <property type="protein sequence ID" value="KAL3045424.1"/>
    <property type="molecule type" value="Genomic_DNA"/>
</dbReference>
<feature type="region of interest" description="Disordered" evidence="6">
    <location>
        <begin position="79"/>
        <end position="155"/>
    </location>
</feature>
<evidence type="ECO:0000256" key="6">
    <source>
        <dbReference type="SAM" id="MobiDB-lite"/>
    </source>
</evidence>
<comment type="caution">
    <text evidence="8">The sequence shown here is derived from an EMBL/GenBank/DDBJ whole genome shotgun (WGS) entry which is preliminary data.</text>
</comment>
<sequence>MVSPFKIPKKKQGSDSAPLFASPLSRLQSPAPFKGYGGPSRGSADRVHAGSSSANSEPLFRSVVKTLLGLNSTISGANHRGASANHRGAAAANHRGAAAANHRGGGISQSEPSSAFGPNGRWRPKRASDRLLSPPQKKNGHLTGSSSESVSVEAPDSLAELRGDGHAGSWSSVRLREEEGDAFQSDTGSSPEPSNQQQKKSSSPSSGDDFLSLPRATPPLMSSRTTVMSSTMPVMSLRTPMMSPRTTVMSSTTPMMSPRAIVMSSRPTPNRRPKPEPIVLSSEEEEEEEEEAVQRKQSQKQALRAALEFGASPPSFVQLRFSSLHAGLMNADANGELMITEHGISIPLKGESEGASEQVEVSVVASQLRGYGLWDGAVAQGGSLLAERIGPAPSLLFLWVTDAQASVLERELSIITTSSGPVCCFLILVLEDQLQELQAALLASILDMTEYQRNCSSPPLEWTNGLLLLHSAPPPLDQHLLGLLGHSGKNHLRKSNLTPPGLLLPTRLIQYPAPPSKGRISVTKEDLFRLRDGEFLNDVIIDFYLKYLILEGGGSACDRSHVFSSFFYKQLSRRRAAGEEDAFIPDRDRRHQRVKTWTRHVDIFSKDFLFVPVNQEAHWFLVVVCFPGLEEPQHQEFTCPAAAGKPSSNDLRPQSEAPECTEQSWRRDTVLKRPCILVMDSLKLSHKETVCRLIRDYLQVEWGVRRGTPRVFSGESIRSSGCRVPQQNNCSDCGVYLLQYMESFLQNPVVHFDLPLRLENWFPRQRVRQKREEIRGLILDLHRAQKHT</sequence>
<dbReference type="InterPro" id="IPR051947">
    <property type="entry name" value="Sentrin-specific_protease"/>
</dbReference>
<feature type="compositionally biased region" description="Acidic residues" evidence="6">
    <location>
        <begin position="282"/>
        <end position="291"/>
    </location>
</feature>
<keyword evidence="5" id="KW-0378">Hydrolase</keyword>
<evidence type="ECO:0000256" key="2">
    <source>
        <dbReference type="ARBA" id="ARBA00022553"/>
    </source>
</evidence>
<accession>A0ABD2FUJ3</accession>
<dbReference type="Gene3D" id="3.30.310.130">
    <property type="entry name" value="Ubiquitin-related"/>
    <property type="match status" value="1"/>
</dbReference>
<dbReference type="GO" id="GO:0006508">
    <property type="term" value="P:proteolysis"/>
    <property type="evidence" value="ECO:0007669"/>
    <property type="project" value="UniProtKB-KW"/>
</dbReference>
<keyword evidence="2" id="KW-0597">Phosphoprotein</keyword>
<evidence type="ECO:0000256" key="4">
    <source>
        <dbReference type="ARBA" id="ARBA00022786"/>
    </source>
</evidence>
<dbReference type="AlphaFoldDB" id="A0ABD2FUJ3"/>
<organism evidence="8 9">
    <name type="scientific">Pagothenia borchgrevinki</name>
    <name type="common">Bald rockcod</name>
    <name type="synonym">Trematomus borchgrevinki</name>
    <dbReference type="NCBI Taxonomy" id="8213"/>
    <lineage>
        <taxon>Eukaryota</taxon>
        <taxon>Metazoa</taxon>
        <taxon>Chordata</taxon>
        <taxon>Craniata</taxon>
        <taxon>Vertebrata</taxon>
        <taxon>Euteleostomi</taxon>
        <taxon>Actinopterygii</taxon>
        <taxon>Neopterygii</taxon>
        <taxon>Teleostei</taxon>
        <taxon>Neoteleostei</taxon>
        <taxon>Acanthomorphata</taxon>
        <taxon>Eupercaria</taxon>
        <taxon>Perciformes</taxon>
        <taxon>Notothenioidei</taxon>
        <taxon>Nototheniidae</taxon>
        <taxon>Pagothenia</taxon>
    </lineage>
</organism>
<comment type="similarity">
    <text evidence="1">Belongs to the peptidase C48 family.</text>
</comment>
<dbReference type="FunFam" id="1.10.418.20:FF:000004">
    <property type="entry name" value="sentrin-specific protease 7 isoform X1"/>
    <property type="match status" value="1"/>
</dbReference>
<feature type="compositionally biased region" description="Low complexity" evidence="6">
    <location>
        <begin position="189"/>
        <end position="206"/>
    </location>
</feature>
<evidence type="ECO:0000256" key="3">
    <source>
        <dbReference type="ARBA" id="ARBA00022670"/>
    </source>
</evidence>
<feature type="domain" description="Ubiquitin-like protease family profile" evidence="7">
    <location>
        <begin position="520"/>
        <end position="744"/>
    </location>
</feature>
<feature type="region of interest" description="Disordered" evidence="6">
    <location>
        <begin position="1"/>
        <end position="58"/>
    </location>
</feature>
<proteinExistence type="inferred from homology"/>
<evidence type="ECO:0000259" key="7">
    <source>
        <dbReference type="PROSITE" id="PS50600"/>
    </source>
</evidence>
<feature type="compositionally biased region" description="Low complexity" evidence="6">
    <location>
        <begin position="79"/>
        <end position="102"/>
    </location>
</feature>
<evidence type="ECO:0000313" key="9">
    <source>
        <dbReference type="Proteomes" id="UP001619887"/>
    </source>
</evidence>
<dbReference type="GO" id="GO:0008233">
    <property type="term" value="F:peptidase activity"/>
    <property type="evidence" value="ECO:0007669"/>
    <property type="project" value="UniProtKB-KW"/>
</dbReference>
<feature type="compositionally biased region" description="Low complexity" evidence="6">
    <location>
        <begin position="221"/>
        <end position="230"/>
    </location>
</feature>
<evidence type="ECO:0000256" key="5">
    <source>
        <dbReference type="ARBA" id="ARBA00022801"/>
    </source>
</evidence>
<dbReference type="SUPFAM" id="SSF54001">
    <property type="entry name" value="Cysteine proteinases"/>
    <property type="match status" value="1"/>
</dbReference>
<dbReference type="PANTHER" id="PTHR46896:SF2">
    <property type="entry name" value="SENTRIN-SPECIFIC PROTEASE 7"/>
    <property type="match status" value="1"/>
</dbReference>
<dbReference type="PANTHER" id="PTHR46896">
    <property type="entry name" value="SENTRIN-SPECIFIC PROTEASE"/>
    <property type="match status" value="1"/>
</dbReference>
<dbReference type="Pfam" id="PF02902">
    <property type="entry name" value="Peptidase_C48"/>
    <property type="match status" value="1"/>
</dbReference>
<keyword evidence="9" id="KW-1185">Reference proteome</keyword>